<accession>A0A8J4T1U5</accession>
<evidence type="ECO:0000256" key="6">
    <source>
        <dbReference type="SAM" id="Phobius"/>
    </source>
</evidence>
<evidence type="ECO:0000313" key="7">
    <source>
        <dbReference type="EMBL" id="KAF5404051.1"/>
    </source>
</evidence>
<keyword evidence="3 6" id="KW-0812">Transmembrane</keyword>
<evidence type="ECO:0000256" key="1">
    <source>
        <dbReference type="ARBA" id="ARBA00004141"/>
    </source>
</evidence>
<proteinExistence type="inferred from homology"/>
<comment type="similarity">
    <text evidence="2">Belongs to the RNase K family.</text>
</comment>
<organism evidence="7 8">
    <name type="scientific">Paragonimus heterotremus</name>
    <dbReference type="NCBI Taxonomy" id="100268"/>
    <lineage>
        <taxon>Eukaryota</taxon>
        <taxon>Metazoa</taxon>
        <taxon>Spiralia</taxon>
        <taxon>Lophotrochozoa</taxon>
        <taxon>Platyhelminthes</taxon>
        <taxon>Trematoda</taxon>
        <taxon>Digenea</taxon>
        <taxon>Plagiorchiida</taxon>
        <taxon>Troglotremata</taxon>
        <taxon>Troglotrematidae</taxon>
        <taxon>Paragonimus</taxon>
    </lineage>
</organism>
<evidence type="ECO:0000256" key="5">
    <source>
        <dbReference type="ARBA" id="ARBA00023136"/>
    </source>
</evidence>
<dbReference type="AlphaFoldDB" id="A0A8J4T1U5"/>
<dbReference type="InterPro" id="IPR026770">
    <property type="entry name" value="RNase_K"/>
</dbReference>
<dbReference type="EMBL" id="LUCH01000911">
    <property type="protein sequence ID" value="KAF5404051.1"/>
    <property type="molecule type" value="Genomic_DNA"/>
</dbReference>
<dbReference type="OrthoDB" id="67317at2759"/>
<keyword evidence="4 6" id="KW-1133">Transmembrane helix</keyword>
<evidence type="ECO:0000256" key="3">
    <source>
        <dbReference type="ARBA" id="ARBA00022692"/>
    </source>
</evidence>
<dbReference type="GO" id="GO:0016020">
    <property type="term" value="C:membrane"/>
    <property type="evidence" value="ECO:0007669"/>
    <property type="project" value="UniProtKB-SubCell"/>
</dbReference>
<comment type="subcellular location">
    <subcellularLocation>
        <location evidence="1">Membrane</location>
        <topology evidence="1">Multi-pass membrane protein</topology>
    </subcellularLocation>
</comment>
<keyword evidence="8" id="KW-1185">Reference proteome</keyword>
<dbReference type="Proteomes" id="UP000748531">
    <property type="component" value="Unassembled WGS sequence"/>
</dbReference>
<gene>
    <name evidence="7" type="ORF">PHET_02503</name>
</gene>
<feature type="transmembrane region" description="Helical" evidence="6">
    <location>
        <begin position="62"/>
        <end position="89"/>
    </location>
</feature>
<dbReference type="GO" id="GO:0004521">
    <property type="term" value="F:RNA endonuclease activity"/>
    <property type="evidence" value="ECO:0007669"/>
    <property type="project" value="InterPro"/>
</dbReference>
<name>A0A8J4T1U5_9TREM</name>
<protein>
    <submittedName>
        <fullName evidence="7">Salivary secreted ribonuclease</fullName>
    </submittedName>
</protein>
<evidence type="ECO:0000256" key="2">
    <source>
        <dbReference type="ARBA" id="ARBA00008458"/>
    </source>
</evidence>
<keyword evidence="5 6" id="KW-0472">Membrane</keyword>
<dbReference type="PANTHER" id="PTHR31733">
    <property type="entry name" value="RIBONUCLEASE KAPPA"/>
    <property type="match status" value="1"/>
</dbReference>
<reference evidence="7" key="1">
    <citation type="submission" date="2019-05" db="EMBL/GenBank/DDBJ databases">
        <title>Annotation for the trematode Paragonimus heterotremus.</title>
        <authorList>
            <person name="Choi Y.-J."/>
        </authorList>
    </citation>
    <scope>NUCLEOTIDE SEQUENCE</scope>
    <source>
        <strain evidence="7">LC</strain>
    </source>
</reference>
<sequence length="98" mass="10894">MRNIGPKCSVCMLVISGWGVLMLLLMGIFARVNAVSFAEDIPLDETDWAKRGYPAQALDDAYILLSNNCFIAAGIYALIMIICGVQFYFHKRASHLVH</sequence>
<evidence type="ECO:0000256" key="4">
    <source>
        <dbReference type="ARBA" id="ARBA00022989"/>
    </source>
</evidence>
<comment type="caution">
    <text evidence="7">The sequence shown here is derived from an EMBL/GenBank/DDBJ whole genome shotgun (WGS) entry which is preliminary data.</text>
</comment>
<evidence type="ECO:0000313" key="8">
    <source>
        <dbReference type="Proteomes" id="UP000748531"/>
    </source>
</evidence>